<evidence type="ECO:0000259" key="4">
    <source>
        <dbReference type="Pfam" id="PF00808"/>
    </source>
</evidence>
<dbReference type="GO" id="GO:0001228">
    <property type="term" value="F:DNA-binding transcription activator activity, RNA polymerase II-specific"/>
    <property type="evidence" value="ECO:0007669"/>
    <property type="project" value="InterPro"/>
</dbReference>
<feature type="non-terminal residue" evidence="5">
    <location>
        <position position="94"/>
    </location>
</feature>
<dbReference type="GO" id="GO:0046982">
    <property type="term" value="F:protein heterodimerization activity"/>
    <property type="evidence" value="ECO:0007669"/>
    <property type="project" value="InterPro"/>
</dbReference>
<evidence type="ECO:0000313" key="6">
    <source>
        <dbReference type="Proteomes" id="UP000030748"/>
    </source>
</evidence>
<feature type="domain" description="Transcription factor CBF/NF-Y/archaeal histone" evidence="4">
    <location>
        <begin position="1"/>
        <end position="63"/>
    </location>
</feature>
<dbReference type="Pfam" id="PF00808">
    <property type="entry name" value="CBFD_NFYB_HMF"/>
    <property type="match status" value="1"/>
</dbReference>
<protein>
    <recommendedName>
        <fullName evidence="4">Transcription factor CBF/NF-Y/archaeal histone domain-containing protein</fullName>
    </recommendedName>
</protein>
<keyword evidence="2" id="KW-0805">Transcription regulation</keyword>
<dbReference type="PANTHER" id="PTHR11064">
    <property type="entry name" value="CCAAT-BINDING TRANSCRIPTION FACTOR-RELATED"/>
    <property type="match status" value="1"/>
</dbReference>
<dbReference type="EMBL" id="KI630222">
    <property type="protein sequence ID" value="EYU44027.1"/>
    <property type="molecule type" value="Genomic_DNA"/>
</dbReference>
<proteinExistence type="inferred from homology"/>
<dbReference type="GO" id="GO:0016602">
    <property type="term" value="C:CCAAT-binding factor complex"/>
    <property type="evidence" value="ECO:0000318"/>
    <property type="project" value="GO_Central"/>
</dbReference>
<name>A0A022RU36_ERYGU</name>
<dbReference type="STRING" id="4155.A0A022RU36"/>
<dbReference type="CDD" id="cd22907">
    <property type="entry name" value="HFD_NFYB"/>
    <property type="match status" value="1"/>
</dbReference>
<reference evidence="5 6" key="1">
    <citation type="journal article" date="2013" name="Proc. Natl. Acad. Sci. U.S.A.">
        <title>Fine-scale variation in meiotic recombination in Mimulus inferred from population shotgun sequencing.</title>
        <authorList>
            <person name="Hellsten U."/>
            <person name="Wright K.M."/>
            <person name="Jenkins J."/>
            <person name="Shu S."/>
            <person name="Yuan Y."/>
            <person name="Wessler S.R."/>
            <person name="Schmutz J."/>
            <person name="Willis J.H."/>
            <person name="Rokhsar D.S."/>
        </authorList>
    </citation>
    <scope>NUCLEOTIDE SEQUENCE [LARGE SCALE GENOMIC DNA]</scope>
    <source>
        <strain evidence="6">cv. DUN x IM62</strain>
    </source>
</reference>
<evidence type="ECO:0000256" key="3">
    <source>
        <dbReference type="ARBA" id="ARBA00023163"/>
    </source>
</evidence>
<dbReference type="Gene3D" id="1.10.20.10">
    <property type="entry name" value="Histone, subunit A"/>
    <property type="match status" value="1"/>
</dbReference>
<dbReference type="PANTHER" id="PTHR11064:SF115">
    <property type="entry name" value="NUCLEAR TRANSCRIPTION FACTOR Y SUBUNIT B-9"/>
    <property type="match status" value="1"/>
</dbReference>
<keyword evidence="3" id="KW-0804">Transcription</keyword>
<dbReference type="AlphaFoldDB" id="A0A022RU36"/>
<keyword evidence="6" id="KW-1185">Reference proteome</keyword>
<accession>A0A022RU36</accession>
<organism evidence="5 6">
    <name type="scientific">Erythranthe guttata</name>
    <name type="common">Yellow monkey flower</name>
    <name type="synonym">Mimulus guttatus</name>
    <dbReference type="NCBI Taxonomy" id="4155"/>
    <lineage>
        <taxon>Eukaryota</taxon>
        <taxon>Viridiplantae</taxon>
        <taxon>Streptophyta</taxon>
        <taxon>Embryophyta</taxon>
        <taxon>Tracheophyta</taxon>
        <taxon>Spermatophyta</taxon>
        <taxon>Magnoliopsida</taxon>
        <taxon>eudicotyledons</taxon>
        <taxon>Gunneridae</taxon>
        <taxon>Pentapetalae</taxon>
        <taxon>asterids</taxon>
        <taxon>lamiids</taxon>
        <taxon>Lamiales</taxon>
        <taxon>Phrymaceae</taxon>
        <taxon>Erythranthe</taxon>
    </lineage>
</organism>
<dbReference type="PRINTS" id="PR00615">
    <property type="entry name" value="CCAATSUBUNTA"/>
</dbReference>
<dbReference type="Proteomes" id="UP000030748">
    <property type="component" value="Unassembled WGS sequence"/>
</dbReference>
<evidence type="ECO:0000256" key="1">
    <source>
        <dbReference type="ARBA" id="ARBA00009053"/>
    </source>
</evidence>
<dbReference type="eggNOG" id="KOG0869">
    <property type="taxonomic scope" value="Eukaryota"/>
</dbReference>
<dbReference type="GO" id="GO:0000981">
    <property type="term" value="F:DNA-binding transcription factor activity, RNA polymerase II-specific"/>
    <property type="evidence" value="ECO:0000318"/>
    <property type="project" value="GO_Central"/>
</dbReference>
<dbReference type="InterPro" id="IPR009072">
    <property type="entry name" value="Histone-fold"/>
</dbReference>
<dbReference type="InterPro" id="IPR003958">
    <property type="entry name" value="CBFA_NFYB_domain"/>
</dbReference>
<dbReference type="GO" id="GO:0006357">
    <property type="term" value="P:regulation of transcription by RNA polymerase II"/>
    <property type="evidence" value="ECO:0000318"/>
    <property type="project" value="GO_Central"/>
</dbReference>
<evidence type="ECO:0000256" key="2">
    <source>
        <dbReference type="ARBA" id="ARBA00023015"/>
    </source>
</evidence>
<dbReference type="InterPro" id="IPR027113">
    <property type="entry name" value="Transc_fact_NFYB/HAP3"/>
</dbReference>
<sequence length="94" mass="10487">MPIVNIVRILRRALPHAKIADDANEIIQECISEFIAIVTSEANEKARSQYRTIITLEDVIAAIGSLGLDDYVEPLTVFLNKYRAADPERGTSMQ</sequence>
<dbReference type="SUPFAM" id="SSF47113">
    <property type="entry name" value="Histone-fold"/>
    <property type="match status" value="1"/>
</dbReference>
<gene>
    <name evidence="5" type="ORF">MIMGU_mgv1a017926mg</name>
</gene>
<comment type="similarity">
    <text evidence="1">Belongs to the NFYB/HAP3 subunit family.</text>
</comment>
<evidence type="ECO:0000313" key="5">
    <source>
        <dbReference type="EMBL" id="EYU44027.1"/>
    </source>
</evidence>